<protein>
    <submittedName>
        <fullName evidence="1">Uncharacterized protein</fullName>
    </submittedName>
</protein>
<evidence type="ECO:0000313" key="1">
    <source>
        <dbReference type="EMBL" id="GBM45765.1"/>
    </source>
</evidence>
<keyword evidence="2" id="KW-1185">Reference proteome</keyword>
<dbReference type="AlphaFoldDB" id="A0A4Y2FZA5"/>
<evidence type="ECO:0000313" key="2">
    <source>
        <dbReference type="Proteomes" id="UP000499080"/>
    </source>
</evidence>
<dbReference type="OrthoDB" id="6485787at2759"/>
<accession>A0A4Y2FZA5</accession>
<name>A0A4Y2FZA5_ARAVE</name>
<comment type="caution">
    <text evidence="1">The sequence shown here is derived from an EMBL/GenBank/DDBJ whole genome shotgun (WGS) entry which is preliminary data.</text>
</comment>
<dbReference type="EMBL" id="BGPR01001112">
    <property type="protein sequence ID" value="GBM45765.1"/>
    <property type="molecule type" value="Genomic_DNA"/>
</dbReference>
<gene>
    <name evidence="1" type="ORF">AVEN_208085_1</name>
</gene>
<sequence>MPRAGGCLPSLGSVVGGASDPDCLSYFVWVFLKRRCPDIRLLKTLLSSSDKTFHKVSPFLIQKLIVSFLGDVKDVKKLKSGDLLIEAATKSQISALKSLKKIGSS</sequence>
<dbReference type="Proteomes" id="UP000499080">
    <property type="component" value="Unassembled WGS sequence"/>
</dbReference>
<organism evidence="1 2">
    <name type="scientific">Araneus ventricosus</name>
    <name type="common">Orbweaver spider</name>
    <name type="synonym">Epeira ventricosa</name>
    <dbReference type="NCBI Taxonomy" id="182803"/>
    <lineage>
        <taxon>Eukaryota</taxon>
        <taxon>Metazoa</taxon>
        <taxon>Ecdysozoa</taxon>
        <taxon>Arthropoda</taxon>
        <taxon>Chelicerata</taxon>
        <taxon>Arachnida</taxon>
        <taxon>Araneae</taxon>
        <taxon>Araneomorphae</taxon>
        <taxon>Entelegynae</taxon>
        <taxon>Araneoidea</taxon>
        <taxon>Araneidae</taxon>
        <taxon>Araneus</taxon>
    </lineage>
</organism>
<reference evidence="1 2" key="1">
    <citation type="journal article" date="2019" name="Sci. Rep.">
        <title>Orb-weaving spider Araneus ventricosus genome elucidates the spidroin gene catalogue.</title>
        <authorList>
            <person name="Kono N."/>
            <person name="Nakamura H."/>
            <person name="Ohtoshi R."/>
            <person name="Moran D.A.P."/>
            <person name="Shinohara A."/>
            <person name="Yoshida Y."/>
            <person name="Fujiwara M."/>
            <person name="Mori M."/>
            <person name="Tomita M."/>
            <person name="Arakawa K."/>
        </authorList>
    </citation>
    <scope>NUCLEOTIDE SEQUENCE [LARGE SCALE GENOMIC DNA]</scope>
</reference>
<proteinExistence type="predicted"/>